<gene>
    <name evidence="1" type="ORF">SCFA_20027</name>
</gene>
<sequence length="39" mass="4175">MDVKKDPSRLQEMLSLTNGTRQVPVIVENGAVKVGYGGS</sequence>
<accession>A0A485LXU2</accession>
<dbReference type="EMBL" id="CAADRM010000081">
    <property type="protein sequence ID" value="VFU13557.1"/>
    <property type="molecule type" value="Genomic_DNA"/>
</dbReference>
<name>A0A485LXU2_9ZZZZ</name>
<dbReference type="AlphaFoldDB" id="A0A485LXU2"/>
<organism evidence="1">
    <name type="scientific">anaerobic digester metagenome</name>
    <dbReference type="NCBI Taxonomy" id="1263854"/>
    <lineage>
        <taxon>unclassified sequences</taxon>
        <taxon>metagenomes</taxon>
        <taxon>ecological metagenomes</taxon>
    </lineage>
</organism>
<reference evidence="1" key="1">
    <citation type="submission" date="2019-03" db="EMBL/GenBank/DDBJ databases">
        <authorList>
            <person name="Hao L."/>
        </authorList>
    </citation>
    <scope>NUCLEOTIDE SEQUENCE</scope>
</reference>
<evidence type="ECO:0000313" key="1">
    <source>
        <dbReference type="EMBL" id="VFU13557.1"/>
    </source>
</evidence>
<protein>
    <submittedName>
        <fullName evidence="1">Glutaredoxin and related proteins</fullName>
    </submittedName>
</protein>
<proteinExistence type="predicted"/>